<accession>A0ABU1IHC4</accession>
<dbReference type="EMBL" id="JAVDQG010000001">
    <property type="protein sequence ID" value="MDR6224179.1"/>
    <property type="molecule type" value="Genomic_DNA"/>
</dbReference>
<protein>
    <submittedName>
        <fullName evidence="1">Uncharacterized protein</fullName>
    </submittedName>
</protein>
<sequence>MGRRWLAGCLIPLLVTGCSLDLGPLTQAESISSERGGSSDQHPIRLMVDDEEKTVQQASLLTPEGKRVDMTRNTYISSWNELLAGPWESSFQSSHDVNREYPLTWVLRIRGEEPVLFRLGKDGAYWRGKRYHGNTAGALYQASMQVLAAERLDEISRGSSFRLVARDTRQQTDWFDREADEWLRKISDAQYQSFNPAKVEGLSLFPSYEWVVRGLDRPASVRLVDERRFLLVYGAETYLFAAENSGYRQAEEHLVPRSPPSHDILSLLEEKLVETTWAENGKRNRYPSSPAAEQSVRQWIRKTAACEEDKGSHVGKEPLLTLYFQRAEKVRPVEIFENGYRLNGGAVIPCSGIDRRARSLVENG</sequence>
<reference evidence="1 2" key="1">
    <citation type="submission" date="2023-07" db="EMBL/GenBank/DDBJ databases">
        <title>Genomic Encyclopedia of Type Strains, Phase IV (KMG-IV): sequencing the most valuable type-strain genomes for metagenomic binning, comparative biology and taxonomic classification.</title>
        <authorList>
            <person name="Goeker M."/>
        </authorList>
    </citation>
    <scope>NUCLEOTIDE SEQUENCE [LARGE SCALE GENOMIC DNA]</scope>
    <source>
        <strain evidence="1 2">DSM 45903</strain>
    </source>
</reference>
<name>A0ABU1IHC4_9BACL</name>
<keyword evidence="2" id="KW-1185">Reference proteome</keyword>
<comment type="caution">
    <text evidence="1">The sequence shown here is derived from an EMBL/GenBank/DDBJ whole genome shotgun (WGS) entry which is preliminary data.</text>
</comment>
<dbReference type="RefSeq" id="WP_309861103.1">
    <property type="nucleotide sequence ID" value="NZ_JAVDQG010000001.1"/>
</dbReference>
<organism evidence="1 2">
    <name type="scientific">Desmospora profundinema</name>
    <dbReference type="NCBI Taxonomy" id="1571184"/>
    <lineage>
        <taxon>Bacteria</taxon>
        <taxon>Bacillati</taxon>
        <taxon>Bacillota</taxon>
        <taxon>Bacilli</taxon>
        <taxon>Bacillales</taxon>
        <taxon>Thermoactinomycetaceae</taxon>
        <taxon>Desmospora</taxon>
    </lineage>
</organism>
<evidence type="ECO:0000313" key="1">
    <source>
        <dbReference type="EMBL" id="MDR6224179.1"/>
    </source>
</evidence>
<dbReference type="Proteomes" id="UP001185012">
    <property type="component" value="Unassembled WGS sequence"/>
</dbReference>
<proteinExistence type="predicted"/>
<gene>
    <name evidence="1" type="ORF">JOE21_000167</name>
</gene>
<dbReference type="PROSITE" id="PS51257">
    <property type="entry name" value="PROKAR_LIPOPROTEIN"/>
    <property type="match status" value="1"/>
</dbReference>
<evidence type="ECO:0000313" key="2">
    <source>
        <dbReference type="Proteomes" id="UP001185012"/>
    </source>
</evidence>